<dbReference type="SFLD" id="SFLDS00003">
    <property type="entry name" value="Haloacid_Dehalogenase"/>
    <property type="match status" value="1"/>
</dbReference>
<organism evidence="1 2">
    <name type="scientific">Bizionia echini</name>
    <dbReference type="NCBI Taxonomy" id="649333"/>
    <lineage>
        <taxon>Bacteria</taxon>
        <taxon>Pseudomonadati</taxon>
        <taxon>Bacteroidota</taxon>
        <taxon>Flavobacteriia</taxon>
        <taxon>Flavobacteriales</taxon>
        <taxon>Flavobacteriaceae</taxon>
        <taxon>Bizionia</taxon>
    </lineage>
</organism>
<dbReference type="AlphaFoldDB" id="A0A1I5DGR4"/>
<dbReference type="InterPro" id="IPR011951">
    <property type="entry name" value="HAD-SF_hydro_IA_YjjG/PynA"/>
</dbReference>
<reference evidence="2" key="1">
    <citation type="submission" date="2016-10" db="EMBL/GenBank/DDBJ databases">
        <authorList>
            <person name="Varghese N."/>
            <person name="Submissions S."/>
        </authorList>
    </citation>
    <scope>NUCLEOTIDE SEQUENCE [LARGE SCALE GENOMIC DNA]</scope>
    <source>
        <strain evidence="2">DSM 23925</strain>
    </source>
</reference>
<protein>
    <submittedName>
        <fullName evidence="1">Putative hydrolase of the HAD superfamily</fullName>
    </submittedName>
</protein>
<dbReference type="Gene3D" id="3.40.50.1000">
    <property type="entry name" value="HAD superfamily/HAD-like"/>
    <property type="match status" value="1"/>
</dbReference>
<dbReference type="STRING" id="649333.SAMN04487989_10820"/>
<dbReference type="InterPro" id="IPR041492">
    <property type="entry name" value="HAD_2"/>
</dbReference>
<dbReference type="PANTHER" id="PTHR47478">
    <property type="match status" value="1"/>
</dbReference>
<dbReference type="InterPro" id="IPR006439">
    <property type="entry name" value="HAD-SF_hydro_IA"/>
</dbReference>
<keyword evidence="2" id="KW-1185">Reference proteome</keyword>
<name>A0A1I5DGR4_9FLAO</name>
<evidence type="ECO:0000313" key="2">
    <source>
        <dbReference type="Proteomes" id="UP000198705"/>
    </source>
</evidence>
<gene>
    <name evidence="1" type="ORF">SAMN04487989_10820</name>
</gene>
<dbReference type="InterPro" id="IPR052550">
    <property type="entry name" value="Pyrimidine_5'-ntase_YjjG"/>
</dbReference>
<evidence type="ECO:0000313" key="1">
    <source>
        <dbReference type="EMBL" id="SFN98402.1"/>
    </source>
</evidence>
<dbReference type="Proteomes" id="UP000198705">
    <property type="component" value="Unassembled WGS sequence"/>
</dbReference>
<dbReference type="EMBL" id="FOVN01000008">
    <property type="protein sequence ID" value="SFN98402.1"/>
    <property type="molecule type" value="Genomic_DNA"/>
</dbReference>
<dbReference type="InterPro" id="IPR023214">
    <property type="entry name" value="HAD_sf"/>
</dbReference>
<dbReference type="OrthoDB" id="9802350at2"/>
<dbReference type="SUPFAM" id="SSF56784">
    <property type="entry name" value="HAD-like"/>
    <property type="match status" value="1"/>
</dbReference>
<dbReference type="GO" id="GO:0008253">
    <property type="term" value="F:5'-nucleotidase activity"/>
    <property type="evidence" value="ECO:0007669"/>
    <property type="project" value="InterPro"/>
</dbReference>
<dbReference type="Gene3D" id="1.10.150.240">
    <property type="entry name" value="Putative phosphatase, domain 2"/>
    <property type="match status" value="1"/>
</dbReference>
<dbReference type="RefSeq" id="WP_092209825.1">
    <property type="nucleotide sequence ID" value="NZ_FOVN01000008.1"/>
</dbReference>
<dbReference type="PANTHER" id="PTHR47478:SF1">
    <property type="entry name" value="PYRIMIDINE 5'-NUCLEOTIDASE YJJG"/>
    <property type="match status" value="1"/>
</dbReference>
<dbReference type="NCBIfam" id="TIGR02254">
    <property type="entry name" value="YjjG_YfnB"/>
    <property type="match status" value="1"/>
</dbReference>
<sequence length="229" mass="26541">MKIKGITDIFFDLDHTLWDFDKNSALTFNKIFKAHSIDVDLQKFLSVYEPINLNYWKLYRNDKIDKESLRYKRLKESFDSIKMIVHDDVINQLSADYIVNLPTFNHLFDGTLELLDYLQPNYRLHIITNGFHEAQEKKMNQSKISNYFKTVTNSELAGVKKPNPIIFDYALNLAVANKTTSLMIGDNLEADVLGALNFGMDAICFNYHGLKIDNSIKQVTNLKELKAYL</sequence>
<dbReference type="InterPro" id="IPR036412">
    <property type="entry name" value="HAD-like_sf"/>
</dbReference>
<accession>A0A1I5DGR4</accession>
<keyword evidence="1" id="KW-0378">Hydrolase</keyword>
<dbReference type="NCBIfam" id="TIGR01549">
    <property type="entry name" value="HAD-SF-IA-v1"/>
    <property type="match status" value="1"/>
</dbReference>
<dbReference type="InterPro" id="IPR023198">
    <property type="entry name" value="PGP-like_dom2"/>
</dbReference>
<dbReference type="Pfam" id="PF13419">
    <property type="entry name" value="HAD_2"/>
    <property type="match status" value="1"/>
</dbReference>
<proteinExistence type="predicted"/>
<dbReference type="SFLD" id="SFLDG01129">
    <property type="entry name" value="C1.5:_HAD__Beta-PGM__Phosphata"/>
    <property type="match status" value="1"/>
</dbReference>